<organism evidence="1 2">
    <name type="scientific">Rhizomicrobium palustre</name>
    <dbReference type="NCBI Taxonomy" id="189966"/>
    <lineage>
        <taxon>Bacteria</taxon>
        <taxon>Pseudomonadati</taxon>
        <taxon>Pseudomonadota</taxon>
        <taxon>Alphaproteobacteria</taxon>
        <taxon>Micropepsales</taxon>
        <taxon>Micropepsaceae</taxon>
        <taxon>Rhizomicrobium</taxon>
    </lineage>
</organism>
<dbReference type="AlphaFoldDB" id="A0A846N1A8"/>
<evidence type="ECO:0000313" key="1">
    <source>
        <dbReference type="EMBL" id="NIK89718.1"/>
    </source>
</evidence>
<keyword evidence="1" id="KW-0131">Cell cycle</keyword>
<evidence type="ECO:0000313" key="2">
    <source>
        <dbReference type="Proteomes" id="UP000570514"/>
    </source>
</evidence>
<dbReference type="GO" id="GO:0051301">
    <property type="term" value="P:cell division"/>
    <property type="evidence" value="ECO:0007669"/>
    <property type="project" value="UniProtKB-KW"/>
</dbReference>
<reference evidence="1 2" key="1">
    <citation type="submission" date="2020-03" db="EMBL/GenBank/DDBJ databases">
        <title>Genomic Encyclopedia of Type Strains, Phase IV (KMG-IV): sequencing the most valuable type-strain genomes for metagenomic binning, comparative biology and taxonomic classification.</title>
        <authorList>
            <person name="Goeker M."/>
        </authorList>
    </citation>
    <scope>NUCLEOTIDE SEQUENCE [LARGE SCALE GENOMIC DNA]</scope>
    <source>
        <strain evidence="1 2">DSM 19867</strain>
    </source>
</reference>
<proteinExistence type="predicted"/>
<name>A0A846N1A8_9PROT</name>
<dbReference type="Proteomes" id="UP000570514">
    <property type="component" value="Unassembled WGS sequence"/>
</dbReference>
<gene>
    <name evidence="1" type="ORF">FHS83_003036</name>
</gene>
<keyword evidence="2" id="KW-1185">Reference proteome</keyword>
<dbReference type="InterPro" id="IPR007060">
    <property type="entry name" value="FtsL/DivIC"/>
</dbReference>
<keyword evidence="1" id="KW-0132">Cell division</keyword>
<dbReference type="Pfam" id="PF04977">
    <property type="entry name" value="DivIC"/>
    <property type="match status" value="1"/>
</dbReference>
<comment type="caution">
    <text evidence="1">The sequence shown here is derived from an EMBL/GenBank/DDBJ whole genome shotgun (WGS) entry which is preliminary data.</text>
</comment>
<dbReference type="EMBL" id="JAASRM010000001">
    <property type="protein sequence ID" value="NIK89718.1"/>
    <property type="molecule type" value="Genomic_DNA"/>
</dbReference>
<protein>
    <submittedName>
        <fullName evidence="1">Cell division protein FtsB</fullName>
    </submittedName>
</protein>
<sequence>MRIRPSIVRVLWGLSVPALLLGSSYFGYYGLYGERGYVKLATVNTELAQAHAHLAQLTSDRLRLQHRIDLLKSGDPDLVEELARTKLMDGAPGQVAVPREREPRAK</sequence>
<dbReference type="RefSeq" id="WP_167083781.1">
    <property type="nucleotide sequence ID" value="NZ_JAASRM010000001.1"/>
</dbReference>
<accession>A0A846N1A8</accession>